<proteinExistence type="predicted"/>
<keyword evidence="3" id="KW-1185">Reference proteome</keyword>
<keyword evidence="1" id="KW-1133">Transmembrane helix</keyword>
<evidence type="ECO:0000313" key="2">
    <source>
        <dbReference type="EMBL" id="RHA43090.1"/>
    </source>
</evidence>
<dbReference type="AlphaFoldDB" id="A0A413RNB8"/>
<feature type="transmembrane region" description="Helical" evidence="1">
    <location>
        <begin position="111"/>
        <end position="130"/>
    </location>
</feature>
<organism evidence="2 3">
    <name type="scientific">Cellulomonas rhizosphaerae</name>
    <dbReference type="NCBI Taxonomy" id="2293719"/>
    <lineage>
        <taxon>Bacteria</taxon>
        <taxon>Bacillati</taxon>
        <taxon>Actinomycetota</taxon>
        <taxon>Actinomycetes</taxon>
        <taxon>Micrococcales</taxon>
        <taxon>Cellulomonadaceae</taxon>
        <taxon>Cellulomonas</taxon>
    </lineage>
</organism>
<name>A0A413RNB8_9CELL</name>
<keyword evidence="1" id="KW-0472">Membrane</keyword>
<keyword evidence="1" id="KW-0812">Transmembrane</keyword>
<gene>
    <name evidence="2" type="ORF">D1825_06590</name>
</gene>
<dbReference type="Proteomes" id="UP000283374">
    <property type="component" value="Unassembled WGS sequence"/>
</dbReference>
<feature type="transmembrane region" description="Helical" evidence="1">
    <location>
        <begin position="220"/>
        <end position="243"/>
    </location>
</feature>
<accession>A0A413RNB8</accession>
<feature type="transmembrane region" description="Helical" evidence="1">
    <location>
        <begin position="136"/>
        <end position="156"/>
    </location>
</feature>
<comment type="caution">
    <text evidence="2">The sequence shown here is derived from an EMBL/GenBank/DDBJ whole genome shotgun (WGS) entry which is preliminary data.</text>
</comment>
<evidence type="ECO:0000313" key="3">
    <source>
        <dbReference type="Proteomes" id="UP000283374"/>
    </source>
</evidence>
<feature type="transmembrane region" description="Helical" evidence="1">
    <location>
        <begin position="161"/>
        <end position="182"/>
    </location>
</feature>
<feature type="transmembrane region" description="Helical" evidence="1">
    <location>
        <begin position="188"/>
        <end position="208"/>
    </location>
</feature>
<evidence type="ECO:0008006" key="4">
    <source>
        <dbReference type="Google" id="ProtNLM"/>
    </source>
</evidence>
<protein>
    <recommendedName>
        <fullName evidence="4">Permease</fullName>
    </recommendedName>
</protein>
<dbReference type="RefSeq" id="WP_118766647.1">
    <property type="nucleotide sequence ID" value="NZ_QWKP01000164.1"/>
</dbReference>
<feature type="transmembrane region" description="Helical" evidence="1">
    <location>
        <begin position="56"/>
        <end position="72"/>
    </location>
</feature>
<sequence length="244" mass="23965">MQLATRAVVTAVLAALVAVAGYVGGMPVTVASGILAVVLAAGWPTLAGLPFPPGSSAVIGLGGLGAVVAVHVTPDQPYLRYLPVVFASAIILAFVSELLRRDGRTRLVESVAGTVTGTLVAVAVAGWVAIGRTPGGEPLVVGGALALAVGSAVVALPLAPWLGAVVTAAVSAAAGAGAAAVLPDIDVVAGLLLGLAVGILVATLHVLFDRLPTLERRLPALAAITLPVTVTGILVYVVGRVLVG</sequence>
<evidence type="ECO:0000256" key="1">
    <source>
        <dbReference type="SAM" id="Phobius"/>
    </source>
</evidence>
<feature type="transmembrane region" description="Helical" evidence="1">
    <location>
        <begin position="78"/>
        <end position="99"/>
    </location>
</feature>
<reference evidence="2 3" key="1">
    <citation type="submission" date="2018-08" db="EMBL/GenBank/DDBJ databases">
        <title>Cellulomonas rhizosphaerae sp. nov., a novel actinomycete isolated from soil.</title>
        <authorList>
            <person name="Tian Y."/>
        </authorList>
    </citation>
    <scope>NUCLEOTIDE SEQUENCE [LARGE SCALE GENOMIC DNA]</scope>
    <source>
        <strain evidence="2 3">NEAU-TCZ24</strain>
    </source>
</reference>
<dbReference type="EMBL" id="QWKP01000164">
    <property type="protein sequence ID" value="RHA43090.1"/>
    <property type="molecule type" value="Genomic_DNA"/>
</dbReference>
<dbReference type="OrthoDB" id="3250762at2"/>